<evidence type="ECO:0000256" key="5">
    <source>
        <dbReference type="ARBA" id="ARBA00023136"/>
    </source>
</evidence>
<feature type="transmembrane region" description="Helical" evidence="6">
    <location>
        <begin position="150"/>
        <end position="170"/>
    </location>
</feature>
<evidence type="ECO:0000256" key="4">
    <source>
        <dbReference type="ARBA" id="ARBA00022989"/>
    </source>
</evidence>
<feature type="transmembrane region" description="Helical" evidence="6">
    <location>
        <begin position="12"/>
        <end position="30"/>
    </location>
</feature>
<keyword evidence="2" id="KW-1003">Cell membrane</keyword>
<keyword evidence="4 6" id="KW-1133">Transmembrane helix</keyword>
<dbReference type="InterPro" id="IPR000620">
    <property type="entry name" value="EamA_dom"/>
</dbReference>
<feature type="transmembrane region" description="Helical" evidence="6">
    <location>
        <begin position="244"/>
        <end position="263"/>
    </location>
</feature>
<evidence type="ECO:0000313" key="9">
    <source>
        <dbReference type="Proteomes" id="UP000679220"/>
    </source>
</evidence>
<dbReference type="GO" id="GO:0005886">
    <property type="term" value="C:plasma membrane"/>
    <property type="evidence" value="ECO:0007669"/>
    <property type="project" value="UniProtKB-SubCell"/>
</dbReference>
<dbReference type="PANTHER" id="PTHR32322">
    <property type="entry name" value="INNER MEMBRANE TRANSPORTER"/>
    <property type="match status" value="1"/>
</dbReference>
<organism evidence="8 9">
    <name type="scientific">Carboxylicivirga sediminis</name>
    <dbReference type="NCBI Taxonomy" id="2006564"/>
    <lineage>
        <taxon>Bacteria</taxon>
        <taxon>Pseudomonadati</taxon>
        <taxon>Bacteroidota</taxon>
        <taxon>Bacteroidia</taxon>
        <taxon>Marinilabiliales</taxon>
        <taxon>Marinilabiliaceae</taxon>
        <taxon>Carboxylicivirga</taxon>
    </lineage>
</organism>
<dbReference type="RefSeq" id="WP_212192902.1">
    <property type="nucleotide sequence ID" value="NZ_JAGTAR010000042.1"/>
</dbReference>
<comment type="caution">
    <text evidence="8">The sequence shown here is derived from an EMBL/GenBank/DDBJ whole genome shotgun (WGS) entry which is preliminary data.</text>
</comment>
<feature type="domain" description="EamA" evidence="7">
    <location>
        <begin position="153"/>
        <end position="286"/>
    </location>
</feature>
<accession>A0A941F780</accession>
<comment type="subcellular location">
    <subcellularLocation>
        <location evidence="1">Cell membrane</location>
        <topology evidence="1">Multi-pass membrane protein</topology>
    </subcellularLocation>
</comment>
<dbReference type="InterPro" id="IPR050638">
    <property type="entry name" value="AA-Vitamin_Transporters"/>
</dbReference>
<name>A0A941F780_9BACT</name>
<feature type="transmembrane region" description="Helical" evidence="6">
    <location>
        <begin position="214"/>
        <end position="232"/>
    </location>
</feature>
<keyword evidence="5 6" id="KW-0472">Membrane</keyword>
<dbReference type="AlphaFoldDB" id="A0A941F780"/>
<reference evidence="8" key="2">
    <citation type="submission" date="2021-04" db="EMBL/GenBank/DDBJ databases">
        <authorList>
            <person name="Zhang T."/>
            <person name="Zhang Y."/>
            <person name="Lu D."/>
            <person name="Zuo D."/>
            <person name="Du Z."/>
        </authorList>
    </citation>
    <scope>NUCLEOTIDE SEQUENCE</scope>
    <source>
        <strain evidence="8">JR1</strain>
    </source>
</reference>
<feature type="transmembrane region" description="Helical" evidence="6">
    <location>
        <begin position="182"/>
        <end position="202"/>
    </location>
</feature>
<gene>
    <name evidence="8" type="ORF">KDU71_20060</name>
</gene>
<protein>
    <submittedName>
        <fullName evidence="8">DMT family transporter</fullName>
    </submittedName>
</protein>
<keyword evidence="9" id="KW-1185">Reference proteome</keyword>
<feature type="transmembrane region" description="Helical" evidence="6">
    <location>
        <begin position="36"/>
        <end position="56"/>
    </location>
</feature>
<evidence type="ECO:0000256" key="3">
    <source>
        <dbReference type="ARBA" id="ARBA00022692"/>
    </source>
</evidence>
<reference evidence="8" key="1">
    <citation type="journal article" date="2018" name="Int. J. Syst. Evol. Microbiol.">
        <title>Carboxylicivirga sediminis sp. nov., isolated from coastal sediment.</title>
        <authorList>
            <person name="Wang F.Q."/>
            <person name="Ren L.H."/>
            <person name="Zou R.J."/>
            <person name="Sun Y.Z."/>
            <person name="Liu X.J."/>
            <person name="Jiang F."/>
            <person name="Liu L.J."/>
        </authorList>
    </citation>
    <scope>NUCLEOTIDE SEQUENCE</scope>
    <source>
        <strain evidence="8">JR1</strain>
    </source>
</reference>
<dbReference type="PANTHER" id="PTHR32322:SF18">
    <property type="entry name" value="S-ADENOSYLMETHIONINE_S-ADENOSYLHOMOCYSTEINE TRANSPORTER"/>
    <property type="match status" value="1"/>
</dbReference>
<sequence length="292" mass="31478">MPVQPSTFKAYAALFAGLIIIGFSAILIKSAEAPGIVTAFYRVGLASVVLLLPLISRWRQVHQLSLKALLLPVLGGIAFGVDTGLWSWAIEISNATIPTLMANLAPVWVGLGAVFIFKERQSKGFWLGLAVTIAGMFMMAARSWYVKDGLIAGITISIIAGIFYGIYHLFTQQGRSRMSTLLYLSISSMTAAVTTGIAVIISPYSFTGYSSTTWLIWLVYGIGVHVGGWALINYSQGHLKATTVSPTLLGQPVITAIAAFFILNEALTSWQIFGGIIVIGGIYLVNITRLKR</sequence>
<evidence type="ECO:0000256" key="6">
    <source>
        <dbReference type="SAM" id="Phobius"/>
    </source>
</evidence>
<evidence type="ECO:0000256" key="1">
    <source>
        <dbReference type="ARBA" id="ARBA00004651"/>
    </source>
</evidence>
<dbReference type="EMBL" id="JAGTAR010000042">
    <property type="protein sequence ID" value="MBR8537877.1"/>
    <property type="molecule type" value="Genomic_DNA"/>
</dbReference>
<feature type="transmembrane region" description="Helical" evidence="6">
    <location>
        <begin position="68"/>
        <end position="89"/>
    </location>
</feature>
<feature type="domain" description="EamA" evidence="7">
    <location>
        <begin position="10"/>
        <end position="139"/>
    </location>
</feature>
<feature type="transmembrane region" description="Helical" evidence="6">
    <location>
        <begin position="95"/>
        <end position="117"/>
    </location>
</feature>
<dbReference type="Gene3D" id="1.10.3730.20">
    <property type="match status" value="1"/>
</dbReference>
<evidence type="ECO:0000256" key="2">
    <source>
        <dbReference type="ARBA" id="ARBA00022475"/>
    </source>
</evidence>
<feature type="transmembrane region" description="Helical" evidence="6">
    <location>
        <begin position="269"/>
        <end position="287"/>
    </location>
</feature>
<dbReference type="SUPFAM" id="SSF103481">
    <property type="entry name" value="Multidrug resistance efflux transporter EmrE"/>
    <property type="match status" value="2"/>
</dbReference>
<dbReference type="InterPro" id="IPR037185">
    <property type="entry name" value="EmrE-like"/>
</dbReference>
<dbReference type="Proteomes" id="UP000679220">
    <property type="component" value="Unassembled WGS sequence"/>
</dbReference>
<evidence type="ECO:0000313" key="8">
    <source>
        <dbReference type="EMBL" id="MBR8537877.1"/>
    </source>
</evidence>
<dbReference type="Pfam" id="PF00892">
    <property type="entry name" value="EamA"/>
    <property type="match status" value="2"/>
</dbReference>
<feature type="transmembrane region" description="Helical" evidence="6">
    <location>
        <begin position="124"/>
        <end position="144"/>
    </location>
</feature>
<evidence type="ECO:0000259" key="7">
    <source>
        <dbReference type="Pfam" id="PF00892"/>
    </source>
</evidence>
<keyword evidence="3 6" id="KW-0812">Transmembrane</keyword>
<proteinExistence type="predicted"/>